<dbReference type="GO" id="GO:0005886">
    <property type="term" value="C:plasma membrane"/>
    <property type="evidence" value="ECO:0007669"/>
    <property type="project" value="UniProtKB-SubCell"/>
</dbReference>
<reference evidence="11 12" key="1">
    <citation type="submission" date="2016-11" db="EMBL/GenBank/DDBJ databases">
        <authorList>
            <person name="Jaros S."/>
            <person name="Januszkiewicz K."/>
            <person name="Wedrychowicz H."/>
        </authorList>
    </citation>
    <scope>NUCLEOTIDE SEQUENCE [LARGE SCALE GENOMIC DNA]</scope>
    <source>
        <strain evidence="11 12">DSM 9297</strain>
    </source>
</reference>
<protein>
    <recommendedName>
        <fullName evidence="9">Multidrug-efflux transporter</fullName>
    </recommendedName>
</protein>
<dbReference type="InterPro" id="IPR050222">
    <property type="entry name" value="MATE_MdtK"/>
</dbReference>
<dbReference type="PANTHER" id="PTHR43298:SF2">
    <property type="entry name" value="FMN_FAD EXPORTER YEEO-RELATED"/>
    <property type="match status" value="1"/>
</dbReference>
<feature type="transmembrane region" description="Helical" evidence="10">
    <location>
        <begin position="371"/>
        <end position="390"/>
    </location>
</feature>
<dbReference type="AlphaFoldDB" id="A0A1M5SVJ8"/>
<keyword evidence="8 10" id="KW-0472">Membrane</keyword>
<dbReference type="GO" id="GO:0006811">
    <property type="term" value="P:monoatomic ion transport"/>
    <property type="evidence" value="ECO:0007669"/>
    <property type="project" value="UniProtKB-KW"/>
</dbReference>
<dbReference type="InterPro" id="IPR002528">
    <property type="entry name" value="MATE_fam"/>
</dbReference>
<keyword evidence="3" id="KW-0050">Antiport</keyword>
<feature type="transmembrane region" description="Helical" evidence="10">
    <location>
        <begin position="411"/>
        <end position="433"/>
    </location>
</feature>
<dbReference type="NCBIfam" id="TIGR00797">
    <property type="entry name" value="matE"/>
    <property type="match status" value="1"/>
</dbReference>
<feature type="transmembrane region" description="Helical" evidence="10">
    <location>
        <begin position="153"/>
        <end position="175"/>
    </location>
</feature>
<feature type="transmembrane region" description="Helical" evidence="10">
    <location>
        <begin position="340"/>
        <end position="359"/>
    </location>
</feature>
<dbReference type="GO" id="GO:0042910">
    <property type="term" value="F:xenobiotic transmembrane transporter activity"/>
    <property type="evidence" value="ECO:0007669"/>
    <property type="project" value="InterPro"/>
</dbReference>
<dbReference type="PANTHER" id="PTHR43298">
    <property type="entry name" value="MULTIDRUG RESISTANCE PROTEIN NORM-RELATED"/>
    <property type="match status" value="1"/>
</dbReference>
<feature type="transmembrane region" description="Helical" evidence="10">
    <location>
        <begin position="116"/>
        <end position="133"/>
    </location>
</feature>
<evidence type="ECO:0000256" key="6">
    <source>
        <dbReference type="ARBA" id="ARBA00022989"/>
    </source>
</evidence>
<keyword evidence="2" id="KW-0813">Transport</keyword>
<evidence type="ECO:0000256" key="2">
    <source>
        <dbReference type="ARBA" id="ARBA00022448"/>
    </source>
</evidence>
<dbReference type="GO" id="GO:0015297">
    <property type="term" value="F:antiporter activity"/>
    <property type="evidence" value="ECO:0007669"/>
    <property type="project" value="UniProtKB-KW"/>
</dbReference>
<evidence type="ECO:0000256" key="10">
    <source>
        <dbReference type="SAM" id="Phobius"/>
    </source>
</evidence>
<feature type="transmembrane region" description="Helical" evidence="10">
    <location>
        <begin position="279"/>
        <end position="298"/>
    </location>
</feature>
<keyword evidence="5 10" id="KW-0812">Transmembrane</keyword>
<dbReference type="Pfam" id="PF01554">
    <property type="entry name" value="MatE"/>
    <property type="match status" value="2"/>
</dbReference>
<name>A0A1M5SVJ8_9EURY</name>
<keyword evidence="7" id="KW-0406">Ion transport</keyword>
<dbReference type="InterPro" id="IPR048279">
    <property type="entry name" value="MdtK-like"/>
</dbReference>
<dbReference type="RefSeq" id="WP_073310152.1">
    <property type="nucleotide sequence ID" value="NZ_FQWV01000007.1"/>
</dbReference>
<evidence type="ECO:0000256" key="7">
    <source>
        <dbReference type="ARBA" id="ARBA00023065"/>
    </source>
</evidence>
<feature type="transmembrane region" description="Helical" evidence="10">
    <location>
        <begin position="49"/>
        <end position="71"/>
    </location>
</feature>
<evidence type="ECO:0000313" key="12">
    <source>
        <dbReference type="Proteomes" id="UP000184357"/>
    </source>
</evidence>
<proteinExistence type="predicted"/>
<evidence type="ECO:0000256" key="8">
    <source>
        <dbReference type="ARBA" id="ARBA00023136"/>
    </source>
</evidence>
<evidence type="ECO:0000256" key="3">
    <source>
        <dbReference type="ARBA" id="ARBA00022449"/>
    </source>
</evidence>
<feature type="transmembrane region" description="Helical" evidence="10">
    <location>
        <begin position="310"/>
        <end position="328"/>
    </location>
</feature>
<evidence type="ECO:0000256" key="5">
    <source>
        <dbReference type="ARBA" id="ARBA00022692"/>
    </source>
</evidence>
<evidence type="ECO:0000256" key="1">
    <source>
        <dbReference type="ARBA" id="ARBA00004651"/>
    </source>
</evidence>
<dbReference type="STRING" id="43928.SAMN05443636_2541"/>
<dbReference type="Proteomes" id="UP000184357">
    <property type="component" value="Unassembled WGS sequence"/>
</dbReference>
<evidence type="ECO:0000313" key="11">
    <source>
        <dbReference type="EMBL" id="SHH42544.1"/>
    </source>
</evidence>
<accession>A0A1M5SVJ8</accession>
<dbReference type="OrthoDB" id="213143at2157"/>
<evidence type="ECO:0000256" key="9">
    <source>
        <dbReference type="ARBA" id="ARBA00031636"/>
    </source>
</evidence>
<feature type="transmembrane region" description="Helical" evidence="10">
    <location>
        <begin position="453"/>
        <end position="473"/>
    </location>
</feature>
<sequence length="503" mass="52369">MLSALRERLRSALFAFPSVLAAFGLIDPKKGEEAFDLAVPVMVTGGLRTLLRVADFLMVGMYAGGAAIAALEFGFQYYFVPFGLALALTSGTISVVSRLQGADDPAEANLAIKQSLWLALALAVPITVFTHFYSEELIGVLTNDAETIALGGAYLRVVMYSVGFRFWSMIAARALAGSGDTRTPMYVRLLTLPTNVGLNAALIFGIGPFPELGVVGAAWGTVAATTLAGVVFGCALLSGRYSVRLPVGGKQWDTGVARELVRVSLPLAGTRLSRTFGRFPFLFLLGVLGTDVVAAYAIGRRVMLLALMPAWGYSTAASTLVGQAIGAGDDEEADGYGWQTLRLALATQLLIGAVIALAARPIAAAFGSENLALTVTFVRVFGLGVAGFAVSRTMRGGLRGAGDTRWPFYGGLISTYLVRLPIAALALPAGYAVTLFSGPLAATVGLAPLAVPLPGMGLGLAAVFAAILGDMYARAAVNLVRYHSDAWKAVARESGVGASADAD</sequence>
<evidence type="ECO:0000256" key="4">
    <source>
        <dbReference type="ARBA" id="ARBA00022475"/>
    </source>
</evidence>
<comment type="subcellular location">
    <subcellularLocation>
        <location evidence="1">Cell membrane</location>
        <topology evidence="1">Multi-pass membrane protein</topology>
    </subcellularLocation>
</comment>
<feature type="transmembrane region" description="Helical" evidence="10">
    <location>
        <begin position="212"/>
        <end position="237"/>
    </location>
</feature>
<feature type="transmembrane region" description="Helical" evidence="10">
    <location>
        <begin position="77"/>
        <end position="96"/>
    </location>
</feature>
<feature type="transmembrane region" description="Helical" evidence="10">
    <location>
        <begin position="187"/>
        <end position="206"/>
    </location>
</feature>
<dbReference type="EMBL" id="FQWV01000007">
    <property type="protein sequence ID" value="SHH42544.1"/>
    <property type="molecule type" value="Genomic_DNA"/>
</dbReference>
<keyword evidence="12" id="KW-1185">Reference proteome</keyword>
<organism evidence="11 12">
    <name type="scientific">Halobaculum gomorrense</name>
    <dbReference type="NCBI Taxonomy" id="43928"/>
    <lineage>
        <taxon>Archaea</taxon>
        <taxon>Methanobacteriati</taxon>
        <taxon>Methanobacteriota</taxon>
        <taxon>Stenosarchaea group</taxon>
        <taxon>Halobacteria</taxon>
        <taxon>Halobacteriales</taxon>
        <taxon>Haloferacaceae</taxon>
        <taxon>Halobaculum</taxon>
    </lineage>
</organism>
<gene>
    <name evidence="11" type="ORF">SAMN05443636_2541</name>
</gene>
<keyword evidence="6 10" id="KW-1133">Transmembrane helix</keyword>
<dbReference type="CDD" id="cd13137">
    <property type="entry name" value="MATE_NorM_like"/>
    <property type="match status" value="1"/>
</dbReference>
<dbReference type="PIRSF" id="PIRSF006603">
    <property type="entry name" value="DinF"/>
    <property type="match status" value="1"/>
</dbReference>
<keyword evidence="4" id="KW-1003">Cell membrane</keyword>